<name>A0ABV1HYR9_9FIRM</name>
<evidence type="ECO:0000313" key="4">
    <source>
        <dbReference type="Proteomes" id="UP001470288"/>
    </source>
</evidence>
<feature type="compositionally biased region" description="Basic residues" evidence="1">
    <location>
        <begin position="1"/>
        <end position="10"/>
    </location>
</feature>
<proteinExistence type="predicted"/>
<feature type="region of interest" description="Disordered" evidence="1">
    <location>
        <begin position="1"/>
        <end position="21"/>
    </location>
</feature>
<dbReference type="Proteomes" id="UP001470288">
    <property type="component" value="Unassembled WGS sequence"/>
</dbReference>
<comment type="caution">
    <text evidence="3">The sequence shown here is derived from an EMBL/GenBank/DDBJ whole genome shotgun (WGS) entry which is preliminary data.</text>
</comment>
<keyword evidence="2" id="KW-0812">Transmembrane</keyword>
<dbReference type="EMBL" id="JBBMFC010000006">
    <property type="protein sequence ID" value="MEQ2578074.1"/>
    <property type="molecule type" value="Genomic_DNA"/>
</dbReference>
<evidence type="ECO:0000313" key="3">
    <source>
        <dbReference type="EMBL" id="MEQ2578074.1"/>
    </source>
</evidence>
<dbReference type="RefSeq" id="WP_349143923.1">
    <property type="nucleotide sequence ID" value="NZ_JBBMFC010000006.1"/>
</dbReference>
<keyword evidence="2" id="KW-0472">Membrane</keyword>
<gene>
    <name evidence="3" type="ORF">WMO62_04335</name>
</gene>
<accession>A0ABV1HYR9</accession>
<keyword evidence="2" id="KW-1133">Transmembrane helix</keyword>
<reference evidence="3 4" key="1">
    <citation type="submission" date="2024-03" db="EMBL/GenBank/DDBJ databases">
        <title>Human intestinal bacterial collection.</title>
        <authorList>
            <person name="Pauvert C."/>
            <person name="Hitch T.C.A."/>
            <person name="Clavel T."/>
        </authorList>
    </citation>
    <scope>NUCLEOTIDE SEQUENCE [LARGE SCALE GENOMIC DNA]</scope>
    <source>
        <strain evidence="3 4">CLA-AA-H78B</strain>
    </source>
</reference>
<organism evidence="3 4">
    <name type="scientific">Hominiventricola aquisgranensis</name>
    <dbReference type="NCBI Taxonomy" id="3133164"/>
    <lineage>
        <taxon>Bacteria</taxon>
        <taxon>Bacillati</taxon>
        <taxon>Bacillota</taxon>
        <taxon>Clostridia</taxon>
        <taxon>Lachnospirales</taxon>
        <taxon>Lachnospiraceae</taxon>
        <taxon>Hominiventricola</taxon>
    </lineage>
</organism>
<protein>
    <submittedName>
        <fullName evidence="3">Uncharacterized protein</fullName>
    </submittedName>
</protein>
<feature type="transmembrane region" description="Helical" evidence="2">
    <location>
        <begin position="121"/>
        <end position="154"/>
    </location>
</feature>
<keyword evidence="4" id="KW-1185">Reference proteome</keyword>
<evidence type="ECO:0000256" key="1">
    <source>
        <dbReference type="SAM" id="MobiDB-lite"/>
    </source>
</evidence>
<evidence type="ECO:0000256" key="2">
    <source>
        <dbReference type="SAM" id="Phobius"/>
    </source>
</evidence>
<sequence length="174" mass="19510">MRSVIRKPSPRKSISARTTGRVTHAVKKSVNPLYGKKGTGLIKDPKRSVYNHVYNETSIGLDDLVPSSKHSSNSYSSHAESPTVSHIPTTKVVVTNSNIAEMVKQHPQIIDALEGYYKRRITLAVILLFIGIVAISYKPLATVILVLLSVFFFYRANKFHIAYEDARETFYNSK</sequence>